<feature type="non-terminal residue" evidence="2">
    <location>
        <position position="170"/>
    </location>
</feature>
<evidence type="ECO:0000313" key="2">
    <source>
        <dbReference type="EMBL" id="CAF5189591.1"/>
    </source>
</evidence>
<dbReference type="InterPro" id="IPR027417">
    <property type="entry name" value="P-loop_NTPase"/>
</dbReference>
<protein>
    <recommendedName>
        <fullName evidence="1">ABC transporter domain-containing protein</fullName>
    </recommendedName>
</protein>
<gene>
    <name evidence="2" type="ORF">GIL414_LOCUS72486</name>
</gene>
<dbReference type="PANTHER" id="PTHR24221">
    <property type="entry name" value="ATP-BINDING CASSETTE SUB-FAMILY B"/>
    <property type="match status" value="1"/>
</dbReference>
<dbReference type="Proteomes" id="UP000681720">
    <property type="component" value="Unassembled WGS sequence"/>
</dbReference>
<comment type="caution">
    <text evidence="2">The sequence shown here is derived from an EMBL/GenBank/DDBJ whole genome shotgun (WGS) entry which is preliminary data.</text>
</comment>
<dbReference type="AlphaFoldDB" id="A0A8S3I3C5"/>
<dbReference type="EMBL" id="CAJOBJ010336497">
    <property type="protein sequence ID" value="CAF5189591.1"/>
    <property type="molecule type" value="Genomic_DNA"/>
</dbReference>
<accession>A0A8S3I3C5</accession>
<dbReference type="InterPro" id="IPR003439">
    <property type="entry name" value="ABC_transporter-like_ATP-bd"/>
</dbReference>
<dbReference type="SUPFAM" id="SSF52540">
    <property type="entry name" value="P-loop containing nucleoside triphosphate hydrolases"/>
    <property type="match status" value="1"/>
</dbReference>
<dbReference type="GO" id="GO:0016887">
    <property type="term" value="F:ATP hydrolysis activity"/>
    <property type="evidence" value="ECO:0007669"/>
    <property type="project" value="InterPro"/>
</dbReference>
<dbReference type="PANTHER" id="PTHR24221:SF503">
    <property type="entry name" value="MITOCHONDRIAL POTASSIUM CHANNEL ATP-BINDING SUBUNIT"/>
    <property type="match status" value="1"/>
</dbReference>
<feature type="domain" description="ABC transporter" evidence="1">
    <location>
        <begin position="1"/>
        <end position="166"/>
    </location>
</feature>
<evidence type="ECO:0000313" key="3">
    <source>
        <dbReference type="Proteomes" id="UP000681720"/>
    </source>
</evidence>
<dbReference type="GO" id="GO:0042626">
    <property type="term" value="F:ATPase-coupled transmembrane transporter activity"/>
    <property type="evidence" value="ECO:0007669"/>
    <property type="project" value="TreeGrafter"/>
</dbReference>
<dbReference type="PROSITE" id="PS00211">
    <property type="entry name" value="ABC_TRANSPORTER_1"/>
    <property type="match status" value="1"/>
</dbReference>
<organism evidence="2 3">
    <name type="scientific">Rotaria magnacalcarata</name>
    <dbReference type="NCBI Taxonomy" id="392030"/>
    <lineage>
        <taxon>Eukaryota</taxon>
        <taxon>Metazoa</taxon>
        <taxon>Spiralia</taxon>
        <taxon>Gnathifera</taxon>
        <taxon>Rotifera</taxon>
        <taxon>Eurotatoria</taxon>
        <taxon>Bdelloidea</taxon>
        <taxon>Philodinida</taxon>
        <taxon>Philodinidae</taxon>
        <taxon>Rotaria</taxon>
    </lineage>
</organism>
<dbReference type="GO" id="GO:0005524">
    <property type="term" value="F:ATP binding"/>
    <property type="evidence" value="ECO:0007669"/>
    <property type="project" value="InterPro"/>
</dbReference>
<dbReference type="InterPro" id="IPR039421">
    <property type="entry name" value="Type_1_exporter"/>
</dbReference>
<dbReference type="PROSITE" id="PS50893">
    <property type="entry name" value="ABC_TRANSPORTER_2"/>
    <property type="match status" value="1"/>
</dbReference>
<sequence>QYESNLGASGCGESTIIQLLERFYDVTHGTLANQIINAAKKANIHNFIQELPQGYQTNVGIKGNQLSGGEKQRIAIARAIIREPNLLIFDEATSDLDSYNEQIVQQTLEHIQIENPLQTTITIAHRLGTIRSCHQIYVIDKGHIIESGSHEELIQRRSRYYQMILLNRLQ</sequence>
<dbReference type="InterPro" id="IPR017871">
    <property type="entry name" value="ABC_transporter-like_CS"/>
</dbReference>
<dbReference type="Gene3D" id="3.40.50.300">
    <property type="entry name" value="P-loop containing nucleotide triphosphate hydrolases"/>
    <property type="match status" value="2"/>
</dbReference>
<reference evidence="2" key="1">
    <citation type="submission" date="2021-02" db="EMBL/GenBank/DDBJ databases">
        <authorList>
            <person name="Nowell W R."/>
        </authorList>
    </citation>
    <scope>NUCLEOTIDE SEQUENCE</scope>
</reference>
<name>A0A8S3I3C5_9BILA</name>
<dbReference type="Pfam" id="PF00005">
    <property type="entry name" value="ABC_tran"/>
    <property type="match status" value="1"/>
</dbReference>
<dbReference type="GO" id="GO:0016020">
    <property type="term" value="C:membrane"/>
    <property type="evidence" value="ECO:0007669"/>
    <property type="project" value="TreeGrafter"/>
</dbReference>
<proteinExistence type="predicted"/>
<evidence type="ECO:0000259" key="1">
    <source>
        <dbReference type="PROSITE" id="PS50893"/>
    </source>
</evidence>